<dbReference type="Proteomes" id="UP000504603">
    <property type="component" value="Unplaced"/>
</dbReference>
<evidence type="ECO:0000256" key="6">
    <source>
        <dbReference type="ARBA" id="ARBA00022723"/>
    </source>
</evidence>
<comment type="subcellular location">
    <subcellularLocation>
        <location evidence="3">Plastid</location>
        <location evidence="3">Chloroplast stroma</location>
    </subcellularLocation>
</comment>
<keyword evidence="7 10" id="KW-0862">Zinc</keyword>
<dbReference type="InterPro" id="IPR018338">
    <property type="entry name" value="Carbonic_anhydrase_a-class_CS"/>
</dbReference>
<evidence type="ECO:0000256" key="5">
    <source>
        <dbReference type="ARBA" id="ARBA00012925"/>
    </source>
</evidence>
<feature type="signal peptide" evidence="10">
    <location>
        <begin position="1"/>
        <end position="26"/>
    </location>
</feature>
<dbReference type="KEGG" id="mcha:111020534"/>
<keyword evidence="10" id="KW-0732">Signal</keyword>
<dbReference type="InterPro" id="IPR001148">
    <property type="entry name" value="CA_dom"/>
</dbReference>
<evidence type="ECO:0000256" key="9">
    <source>
        <dbReference type="ARBA" id="ARBA00048348"/>
    </source>
</evidence>
<dbReference type="PROSITE" id="PS00162">
    <property type="entry name" value="ALPHA_CA_1"/>
    <property type="match status" value="1"/>
</dbReference>
<accession>A0A6J1DHI4</accession>
<feature type="domain" description="Alpha-carbonic anhydrase" evidence="11">
    <location>
        <begin position="33"/>
        <end position="266"/>
    </location>
</feature>
<comment type="similarity">
    <text evidence="10">Belongs to the alpha-carbonic anhydrase family.</text>
</comment>
<dbReference type="GO" id="GO:0004089">
    <property type="term" value="F:carbonate dehydratase activity"/>
    <property type="evidence" value="ECO:0007669"/>
    <property type="project" value="UniProtKB-UniRule"/>
</dbReference>
<dbReference type="PANTHER" id="PTHR18952:SF208">
    <property type="entry name" value="CARBONIC ANHYDRASE XA-RELATED"/>
    <property type="match status" value="1"/>
</dbReference>
<dbReference type="CDD" id="cd03124">
    <property type="entry name" value="alpha_CA_prokaryotic_like"/>
    <property type="match status" value="1"/>
</dbReference>
<dbReference type="EC" id="4.2.1.1" evidence="5 10"/>
<keyword evidence="8 10" id="KW-0456">Lyase</keyword>
<organism evidence="12 13">
    <name type="scientific">Momordica charantia</name>
    <name type="common">Bitter gourd</name>
    <name type="synonym">Balsam pear</name>
    <dbReference type="NCBI Taxonomy" id="3673"/>
    <lineage>
        <taxon>Eukaryota</taxon>
        <taxon>Viridiplantae</taxon>
        <taxon>Streptophyta</taxon>
        <taxon>Embryophyta</taxon>
        <taxon>Tracheophyta</taxon>
        <taxon>Spermatophyta</taxon>
        <taxon>Magnoliopsida</taxon>
        <taxon>eudicotyledons</taxon>
        <taxon>Gunneridae</taxon>
        <taxon>Pentapetalae</taxon>
        <taxon>rosids</taxon>
        <taxon>fabids</taxon>
        <taxon>Cucurbitales</taxon>
        <taxon>Cucurbitaceae</taxon>
        <taxon>Momordiceae</taxon>
        <taxon>Momordica</taxon>
    </lineage>
</organism>
<comment type="cofactor">
    <cofactor evidence="1 10">
        <name>Zn(2+)</name>
        <dbReference type="ChEBI" id="CHEBI:29105"/>
    </cofactor>
</comment>
<dbReference type="InterPro" id="IPR023561">
    <property type="entry name" value="Carbonic_anhydrase_a-class"/>
</dbReference>
<dbReference type="OrthoDB" id="429145at2759"/>
<name>A0A6J1DHI4_MOMCH</name>
<evidence type="ECO:0000256" key="8">
    <source>
        <dbReference type="ARBA" id="ARBA00023239"/>
    </source>
</evidence>
<evidence type="ECO:0000259" key="11">
    <source>
        <dbReference type="PROSITE" id="PS51144"/>
    </source>
</evidence>
<dbReference type="GO" id="GO:0009570">
    <property type="term" value="C:chloroplast stroma"/>
    <property type="evidence" value="ECO:0007669"/>
    <property type="project" value="UniProtKB-SubCell"/>
</dbReference>
<dbReference type="SUPFAM" id="SSF51069">
    <property type="entry name" value="Carbonic anhydrase"/>
    <property type="match status" value="1"/>
</dbReference>
<comment type="function">
    <text evidence="2 10">Reversible hydration of carbon dioxide.</text>
</comment>
<proteinExistence type="inferred from homology"/>
<dbReference type="PANTHER" id="PTHR18952">
    <property type="entry name" value="CARBONIC ANHYDRASE"/>
    <property type="match status" value="1"/>
</dbReference>
<evidence type="ECO:0000256" key="3">
    <source>
        <dbReference type="ARBA" id="ARBA00004470"/>
    </source>
</evidence>
<evidence type="ECO:0000256" key="10">
    <source>
        <dbReference type="RuleBase" id="RU367011"/>
    </source>
</evidence>
<feature type="chain" id="PRO_5027144307" description="Carbonic anhydrase" evidence="10">
    <location>
        <begin position="27"/>
        <end position="271"/>
    </location>
</feature>
<keyword evidence="6 10" id="KW-0479">Metal-binding</keyword>
<dbReference type="Pfam" id="PF00194">
    <property type="entry name" value="Carb_anhydrase"/>
    <property type="match status" value="1"/>
</dbReference>
<dbReference type="GO" id="GO:0006730">
    <property type="term" value="P:one-carbon metabolic process"/>
    <property type="evidence" value="ECO:0007669"/>
    <property type="project" value="TreeGrafter"/>
</dbReference>
<evidence type="ECO:0000256" key="4">
    <source>
        <dbReference type="ARBA" id="ARBA00006365"/>
    </source>
</evidence>
<comment type="similarity">
    <text evidence="4">Belongs to the alpha-class carbonic anhydrase family.</text>
</comment>
<dbReference type="InterPro" id="IPR036398">
    <property type="entry name" value="CA_dom_sf"/>
</dbReference>
<dbReference type="GO" id="GO:0008270">
    <property type="term" value="F:zinc ion binding"/>
    <property type="evidence" value="ECO:0007669"/>
    <property type="project" value="UniProtKB-UniRule"/>
</dbReference>
<comment type="catalytic activity">
    <reaction evidence="9 10">
        <text>hydrogencarbonate + H(+) = CO2 + H2O</text>
        <dbReference type="Rhea" id="RHEA:10748"/>
        <dbReference type="ChEBI" id="CHEBI:15377"/>
        <dbReference type="ChEBI" id="CHEBI:15378"/>
        <dbReference type="ChEBI" id="CHEBI:16526"/>
        <dbReference type="ChEBI" id="CHEBI:17544"/>
        <dbReference type="EC" id="4.2.1.1"/>
    </reaction>
</comment>
<keyword evidence="12" id="KW-1185">Reference proteome</keyword>
<dbReference type="RefSeq" id="XP_022152924.1">
    <property type="nucleotide sequence ID" value="XM_022297232.1"/>
</dbReference>
<dbReference type="SMART" id="SM01057">
    <property type="entry name" value="Carb_anhydrase"/>
    <property type="match status" value="1"/>
</dbReference>
<evidence type="ECO:0000256" key="7">
    <source>
        <dbReference type="ARBA" id="ARBA00022833"/>
    </source>
</evidence>
<dbReference type="PROSITE" id="PS51144">
    <property type="entry name" value="ALPHA_CA_2"/>
    <property type="match status" value="1"/>
</dbReference>
<dbReference type="AlphaFoldDB" id="A0A6J1DHI4"/>
<evidence type="ECO:0000313" key="13">
    <source>
        <dbReference type="RefSeq" id="XP_022152924.1"/>
    </source>
</evidence>
<reference evidence="13" key="1">
    <citation type="submission" date="2025-08" db="UniProtKB">
        <authorList>
            <consortium name="RefSeq"/>
        </authorList>
    </citation>
    <scope>IDENTIFICATION</scope>
    <source>
        <strain evidence="13">OHB3-1</strain>
    </source>
</reference>
<dbReference type="GeneID" id="111020534"/>
<evidence type="ECO:0000256" key="1">
    <source>
        <dbReference type="ARBA" id="ARBA00001947"/>
    </source>
</evidence>
<evidence type="ECO:0000256" key="2">
    <source>
        <dbReference type="ARBA" id="ARBA00002904"/>
    </source>
</evidence>
<gene>
    <name evidence="13" type="primary">LOC111020534</name>
</gene>
<protein>
    <recommendedName>
        <fullName evidence="5 10">Carbonic anhydrase</fullName>
        <ecNumber evidence="5 10">4.2.1.1</ecNumber>
    </recommendedName>
</protein>
<sequence length="271" mass="30962">MEKLSLQMLFISFFCAILLVSWPAMSQEVEDQREFDYNALGIRGPSHWGNLRPEWHTCKAGAMQSPIDLLHQRVQIVPHFTDLTINYRPSNATLRNRGHDIMLKWGDGAGYIRLNGTQYFLRQCHWHSPSEHTINGRRFALEAHLVHQSQTGGIAVIGILYNIGQADDFLTRIRSHLEGISTSRTDRVLNVTNPSQLNMQSSLYYRYIGSLTVPPCSQNVIWTVARKIRTVTPQQVHLLRTAVHDDSNTNARPLQPLNDRSIQLRVKSDVD</sequence>
<evidence type="ECO:0000313" key="12">
    <source>
        <dbReference type="Proteomes" id="UP000504603"/>
    </source>
</evidence>
<dbReference type="InterPro" id="IPR041891">
    <property type="entry name" value="Alpha_CA_prokaryot-like"/>
</dbReference>
<dbReference type="Gene3D" id="3.10.200.10">
    <property type="entry name" value="Alpha carbonic anhydrase"/>
    <property type="match status" value="1"/>
</dbReference>